<feature type="region of interest" description="Disordered" evidence="1">
    <location>
        <begin position="1"/>
        <end position="55"/>
    </location>
</feature>
<dbReference type="Gene3D" id="2.170.270.10">
    <property type="entry name" value="SET domain"/>
    <property type="match status" value="1"/>
</dbReference>
<dbReference type="InterPro" id="IPR001214">
    <property type="entry name" value="SET_dom"/>
</dbReference>
<keyword evidence="4" id="KW-1185">Reference proteome</keyword>
<dbReference type="InterPro" id="IPR053185">
    <property type="entry name" value="SET_domain_protein"/>
</dbReference>
<dbReference type="EMBL" id="BAAFSV010000001">
    <property type="protein sequence ID" value="GAB1310222.1"/>
    <property type="molecule type" value="Genomic_DNA"/>
</dbReference>
<proteinExistence type="predicted"/>
<sequence>MAVELTPEIGPRKLQPEDSRTDIATSYDNREQRDEAGDPEAGKEKQNNPLSTSSSYLYNSGVSKHGFKRFFEIRPSRLGGLGAFAVRELRKGDVILVEKPLLLSDNFGLRSAFDKLSEAEKEIYLNLHCGDNCTQFNKIEKIKQRNSFHVLGRVVAIFATASRFNHACKPARNVKYVIDGETGVVTLTVCKDVIPAGTELTVNYGGSPAQLYRDFGFICKCGGCGSLTGDDIKRMRNEQLGIYS</sequence>
<gene>
    <name evidence="3" type="ORF">MFIFM68171_00432</name>
</gene>
<dbReference type="CDD" id="cd20071">
    <property type="entry name" value="SET_SMYD"/>
    <property type="match status" value="1"/>
</dbReference>
<feature type="compositionally biased region" description="Basic and acidic residues" evidence="1">
    <location>
        <begin position="28"/>
        <end position="46"/>
    </location>
</feature>
<comment type="caution">
    <text evidence="3">The sequence shown here is derived from an EMBL/GenBank/DDBJ whole genome shotgun (WGS) entry which is preliminary data.</text>
</comment>
<evidence type="ECO:0000256" key="1">
    <source>
        <dbReference type="SAM" id="MobiDB-lite"/>
    </source>
</evidence>
<accession>A0ABQ0FXI4</accession>
<dbReference type="PANTHER" id="PTHR47332">
    <property type="entry name" value="SET DOMAIN-CONTAINING PROTEIN 5"/>
    <property type="match status" value="1"/>
</dbReference>
<dbReference type="RefSeq" id="XP_070911955.1">
    <property type="nucleotide sequence ID" value="XM_071055854.1"/>
</dbReference>
<dbReference type="InterPro" id="IPR046341">
    <property type="entry name" value="SET_dom_sf"/>
</dbReference>
<reference evidence="3 4" key="1">
    <citation type="submission" date="2024-09" db="EMBL/GenBank/DDBJ databases">
        <title>Itraconazole resistance in Madurella fahalii resulting from another homologue of gene encoding cytochrome P450 14-alpha sterol demethylase (CYP51).</title>
        <authorList>
            <person name="Yoshioka I."/>
            <person name="Fahal A.H."/>
            <person name="Kaneko S."/>
            <person name="Yaguchi T."/>
        </authorList>
    </citation>
    <scope>NUCLEOTIDE SEQUENCE [LARGE SCALE GENOMIC DNA]</scope>
    <source>
        <strain evidence="3 4">IFM 68171</strain>
    </source>
</reference>
<protein>
    <recommendedName>
        <fullName evidence="2">SET domain-containing protein</fullName>
    </recommendedName>
</protein>
<dbReference type="Pfam" id="PF00856">
    <property type="entry name" value="SET"/>
    <property type="match status" value="1"/>
</dbReference>
<feature type="domain" description="SET" evidence="2">
    <location>
        <begin position="69"/>
        <end position="205"/>
    </location>
</feature>
<dbReference type="SMART" id="SM00317">
    <property type="entry name" value="SET"/>
    <property type="match status" value="1"/>
</dbReference>
<dbReference type="PROSITE" id="PS50280">
    <property type="entry name" value="SET"/>
    <property type="match status" value="1"/>
</dbReference>
<evidence type="ECO:0000313" key="3">
    <source>
        <dbReference type="EMBL" id="GAB1310222.1"/>
    </source>
</evidence>
<dbReference type="SUPFAM" id="SSF82199">
    <property type="entry name" value="SET domain"/>
    <property type="match status" value="1"/>
</dbReference>
<organism evidence="3 4">
    <name type="scientific">Madurella fahalii</name>
    <dbReference type="NCBI Taxonomy" id="1157608"/>
    <lineage>
        <taxon>Eukaryota</taxon>
        <taxon>Fungi</taxon>
        <taxon>Dikarya</taxon>
        <taxon>Ascomycota</taxon>
        <taxon>Pezizomycotina</taxon>
        <taxon>Sordariomycetes</taxon>
        <taxon>Sordariomycetidae</taxon>
        <taxon>Sordariales</taxon>
        <taxon>Sordariales incertae sedis</taxon>
        <taxon>Madurella</taxon>
    </lineage>
</organism>
<evidence type="ECO:0000313" key="4">
    <source>
        <dbReference type="Proteomes" id="UP001628179"/>
    </source>
</evidence>
<dbReference type="Proteomes" id="UP001628179">
    <property type="component" value="Unassembled WGS sequence"/>
</dbReference>
<feature type="compositionally biased region" description="Basic and acidic residues" evidence="1">
    <location>
        <begin position="10"/>
        <end position="21"/>
    </location>
</feature>
<evidence type="ECO:0000259" key="2">
    <source>
        <dbReference type="PROSITE" id="PS50280"/>
    </source>
</evidence>
<dbReference type="GeneID" id="98171177"/>
<name>A0ABQ0FXI4_9PEZI</name>
<dbReference type="PANTHER" id="PTHR47332:SF4">
    <property type="entry name" value="SET DOMAIN-CONTAINING PROTEIN 5"/>
    <property type="match status" value="1"/>
</dbReference>